<dbReference type="RefSeq" id="WP_149071795.1">
    <property type="nucleotide sequence ID" value="NZ_VTHL01000016.1"/>
</dbReference>
<keyword evidence="3" id="KW-1185">Reference proteome</keyword>
<sequence>MSHVPATSAAPAHVPCPKCHHQVPYFDQENSTFFVCPACHAYFKAEDDNAPVSLGKFEGNQKPVLPLGAVGTLRGQQYRVLGWMLRKEKQAIYQWHEYMLRHEETGIQAQLAMYEGHWMLVGPAGRDYKVSGRATSRGAQILDEDTSYDIYNSYSPVTLYAEGEFDWEIHEASKLTVTEYIAPPHMLVREKQGHQAAHWYRALHIEPSEVAEGFQVPNQRMPFRTGVGAIQPAPAQNSWPALRSFSLNMALLVIITQLALLFIKPEKQVLLQDFSTGRETVPTGANAEAVAAGSNRVLVSKAFEIEGPAALQFALTSSLANQWLEVPVTLVNERTGQRYEFTKSLEYYSGVEDGESWSEGSQDQDATLANIPTGRYHLTLYPVSENGQDLPLHLGVSQHTPLQSNAVVLLLLLAVYPVIQYLRRHSHEHNRWANSNYGPQDES</sequence>
<dbReference type="EMBL" id="VTHL01000016">
    <property type="protein sequence ID" value="TYZ07612.1"/>
    <property type="molecule type" value="Genomic_DNA"/>
</dbReference>
<name>A0A5D6UY79_9BACT</name>
<reference evidence="2 3" key="1">
    <citation type="submission" date="2019-08" db="EMBL/GenBank/DDBJ databases">
        <authorList>
            <person name="Seo M.-J."/>
        </authorList>
    </citation>
    <scope>NUCLEOTIDE SEQUENCE [LARGE SCALE GENOMIC DNA]</scope>
    <source>
        <strain evidence="2 3">KIGAM108</strain>
    </source>
</reference>
<accession>A0A5D6UY79</accession>
<dbReference type="Pfam" id="PF13785">
    <property type="entry name" value="DUF4178"/>
    <property type="match status" value="1"/>
</dbReference>
<protein>
    <submittedName>
        <fullName evidence="2">DUF4178 domain-containing protein</fullName>
    </submittedName>
</protein>
<dbReference type="Proteomes" id="UP000322791">
    <property type="component" value="Unassembled WGS sequence"/>
</dbReference>
<evidence type="ECO:0000259" key="1">
    <source>
        <dbReference type="Pfam" id="PF13785"/>
    </source>
</evidence>
<dbReference type="InterPro" id="IPR025235">
    <property type="entry name" value="DUF4178"/>
</dbReference>
<feature type="domain" description="DUF4178" evidence="1">
    <location>
        <begin position="67"/>
        <end position="207"/>
    </location>
</feature>
<comment type="caution">
    <text evidence="2">The sequence shown here is derived from an EMBL/GenBank/DDBJ whole genome shotgun (WGS) entry which is preliminary data.</text>
</comment>
<dbReference type="AlphaFoldDB" id="A0A5D6UY79"/>
<evidence type="ECO:0000313" key="3">
    <source>
        <dbReference type="Proteomes" id="UP000322791"/>
    </source>
</evidence>
<organism evidence="2 3">
    <name type="scientific">Hymenobacter lutimineralis</name>
    <dbReference type="NCBI Taxonomy" id="2606448"/>
    <lineage>
        <taxon>Bacteria</taxon>
        <taxon>Pseudomonadati</taxon>
        <taxon>Bacteroidota</taxon>
        <taxon>Cytophagia</taxon>
        <taxon>Cytophagales</taxon>
        <taxon>Hymenobacteraceae</taxon>
        <taxon>Hymenobacter</taxon>
    </lineage>
</organism>
<gene>
    <name evidence="2" type="ORF">FY528_14720</name>
</gene>
<evidence type="ECO:0000313" key="2">
    <source>
        <dbReference type="EMBL" id="TYZ07612.1"/>
    </source>
</evidence>
<proteinExistence type="predicted"/>